<dbReference type="PANTHER" id="PTHR11060">
    <property type="entry name" value="PROTEIN MEMO1"/>
    <property type="match status" value="1"/>
</dbReference>
<accession>A0A3E0AAJ7</accession>
<gene>
    <name evidence="2" type="ORF">DFR64_1842</name>
</gene>
<comment type="similarity">
    <text evidence="1">Belongs to the MEMO1 family.</text>
</comment>
<evidence type="ECO:0008006" key="4">
    <source>
        <dbReference type="Google" id="ProtNLM"/>
    </source>
</evidence>
<dbReference type="InterPro" id="IPR002737">
    <property type="entry name" value="MEMO1_fam"/>
</dbReference>
<dbReference type="RefSeq" id="WP_158674911.1">
    <property type="nucleotide sequence ID" value="NZ_AP018437.1"/>
</dbReference>
<dbReference type="OrthoDB" id="9782820at2"/>
<protein>
    <recommendedName>
        <fullName evidence="4">MEMO1 family protein</fullName>
    </recommendedName>
</protein>
<evidence type="ECO:0000256" key="1">
    <source>
        <dbReference type="ARBA" id="ARBA00006315"/>
    </source>
</evidence>
<evidence type="ECO:0000313" key="3">
    <source>
        <dbReference type="Proteomes" id="UP000256388"/>
    </source>
</evidence>
<comment type="caution">
    <text evidence="2">The sequence shown here is derived from an EMBL/GenBank/DDBJ whole genome shotgun (WGS) entry which is preliminary data.</text>
</comment>
<dbReference type="AlphaFoldDB" id="A0A3E0AAJ7"/>
<name>A0A3E0AAJ7_9CHLR</name>
<dbReference type="PANTHER" id="PTHR11060:SF0">
    <property type="entry name" value="PROTEIN MEMO1"/>
    <property type="match status" value="1"/>
</dbReference>
<sequence>MDFLPEARPSPIAGTWYAGDPHTLAHQMDAFLAAVKLKQEDLTGKVVGLVVPHAGHRYSGLTAAYAYKSVADSPRDLVVILSPMHQYYPEDFITSAFGAYQTPLGRVELAMPELRILDEQLARRGYKLVQVGADQEHSLEIQLPFLQQAWQKPFRLMPVMLRVRDSRKVEQFAAALYETIREYDCLIIASSDLSHFFPLEEAQTLDGETLRRISRFDPEAVLAGDSDGSAPACGAGAIAAMLEATQRMGAQKVQILNYSSSADSTGDDSSVVGYGSAAVLIPES</sequence>
<dbReference type="EMBL" id="QUMS01000002">
    <property type="protein sequence ID" value="REG08475.1"/>
    <property type="molecule type" value="Genomic_DNA"/>
</dbReference>
<organism evidence="2 3">
    <name type="scientific">Pelolinea submarina</name>
    <dbReference type="NCBI Taxonomy" id="913107"/>
    <lineage>
        <taxon>Bacteria</taxon>
        <taxon>Bacillati</taxon>
        <taxon>Chloroflexota</taxon>
        <taxon>Anaerolineae</taxon>
        <taxon>Anaerolineales</taxon>
        <taxon>Anaerolineaceae</taxon>
        <taxon>Pelolinea</taxon>
    </lineage>
</organism>
<proteinExistence type="inferred from homology"/>
<dbReference type="NCBIfam" id="TIGR04336">
    <property type="entry name" value="AmmeMemoSam_B"/>
    <property type="match status" value="1"/>
</dbReference>
<dbReference type="Pfam" id="PF01875">
    <property type="entry name" value="Memo"/>
    <property type="match status" value="1"/>
</dbReference>
<dbReference type="Gene3D" id="3.40.830.10">
    <property type="entry name" value="LigB-like"/>
    <property type="match status" value="1"/>
</dbReference>
<reference evidence="2 3" key="1">
    <citation type="submission" date="2018-08" db="EMBL/GenBank/DDBJ databases">
        <title>Genomic Encyclopedia of Type Strains, Phase IV (KMG-IV): sequencing the most valuable type-strain genomes for metagenomic binning, comparative biology and taxonomic classification.</title>
        <authorList>
            <person name="Goeker M."/>
        </authorList>
    </citation>
    <scope>NUCLEOTIDE SEQUENCE [LARGE SCALE GENOMIC DNA]</scope>
    <source>
        <strain evidence="2 3">DSM 23923</strain>
    </source>
</reference>
<dbReference type="Proteomes" id="UP000256388">
    <property type="component" value="Unassembled WGS sequence"/>
</dbReference>
<keyword evidence="3" id="KW-1185">Reference proteome</keyword>
<dbReference type="CDD" id="cd07361">
    <property type="entry name" value="MEMO_like"/>
    <property type="match status" value="1"/>
</dbReference>
<evidence type="ECO:0000313" key="2">
    <source>
        <dbReference type="EMBL" id="REG08475.1"/>
    </source>
</evidence>